<organism evidence="2">
    <name type="scientific">Proboscia inermis</name>
    <dbReference type="NCBI Taxonomy" id="420281"/>
    <lineage>
        <taxon>Eukaryota</taxon>
        <taxon>Sar</taxon>
        <taxon>Stramenopiles</taxon>
        <taxon>Ochrophyta</taxon>
        <taxon>Bacillariophyta</taxon>
        <taxon>Coscinodiscophyceae</taxon>
        <taxon>Rhizosoleniophycidae</taxon>
        <taxon>Rhizosoleniales</taxon>
        <taxon>Rhizosoleniaceae</taxon>
        <taxon>Proboscia</taxon>
    </lineage>
</organism>
<dbReference type="GO" id="GO:0000462">
    <property type="term" value="P:maturation of SSU-rRNA from tricistronic rRNA transcript (SSU-rRNA, 5.8S rRNA, LSU-rRNA)"/>
    <property type="evidence" value="ECO:0007669"/>
    <property type="project" value="InterPro"/>
</dbReference>
<dbReference type="GO" id="GO:0003723">
    <property type="term" value="F:RNA binding"/>
    <property type="evidence" value="ECO:0007669"/>
    <property type="project" value="TreeGrafter"/>
</dbReference>
<dbReference type="PANTHER" id="PTHR44163">
    <property type="entry name" value="U3 SMALL NUCLEOLAR RNA-ASSOCIATED PROTEIN 4 HOMOLOG"/>
    <property type="match status" value="1"/>
</dbReference>
<accession>A0A7S0C7F7</accession>
<reference evidence="2" key="1">
    <citation type="submission" date="2021-01" db="EMBL/GenBank/DDBJ databases">
        <authorList>
            <person name="Corre E."/>
            <person name="Pelletier E."/>
            <person name="Niang G."/>
            <person name="Scheremetjew M."/>
            <person name="Finn R."/>
            <person name="Kale V."/>
            <person name="Holt S."/>
            <person name="Cochrane G."/>
            <person name="Meng A."/>
            <person name="Brown T."/>
            <person name="Cohen L."/>
        </authorList>
    </citation>
    <scope>NUCLEOTIDE SEQUENCE</scope>
    <source>
        <strain evidence="2">CCAP1064/1</strain>
    </source>
</reference>
<name>A0A7S0C7F7_9STRA</name>
<dbReference type="AlphaFoldDB" id="A0A7S0C7F7"/>
<proteinExistence type="predicted"/>
<dbReference type="GO" id="GO:0034455">
    <property type="term" value="C:t-UTP complex"/>
    <property type="evidence" value="ECO:0007669"/>
    <property type="project" value="TreeGrafter"/>
</dbReference>
<dbReference type="PANTHER" id="PTHR44163:SF1">
    <property type="entry name" value="U3 SMALL NUCLEOLAR RNA-ASSOCIATED PROTEIN 4 HOMOLOG"/>
    <property type="match status" value="1"/>
</dbReference>
<dbReference type="InterPro" id="IPR011044">
    <property type="entry name" value="Quino_amine_DH_bsu"/>
</dbReference>
<protein>
    <submittedName>
        <fullName evidence="2">Uncharacterized protein</fullName>
    </submittedName>
</protein>
<dbReference type="InterPro" id="IPR015943">
    <property type="entry name" value="WD40/YVTN_repeat-like_dom_sf"/>
</dbReference>
<dbReference type="EMBL" id="HBEL01024454">
    <property type="protein sequence ID" value="CAD8415290.1"/>
    <property type="molecule type" value="Transcribed_RNA"/>
</dbReference>
<feature type="region of interest" description="Disordered" evidence="1">
    <location>
        <begin position="449"/>
        <end position="481"/>
    </location>
</feature>
<dbReference type="InterPro" id="IPR046351">
    <property type="entry name" value="UTP4"/>
</dbReference>
<dbReference type="Gene3D" id="2.130.10.10">
    <property type="entry name" value="YVTN repeat-like/Quinoprotein amine dehydrogenase"/>
    <property type="match status" value="1"/>
</dbReference>
<dbReference type="GO" id="GO:0030686">
    <property type="term" value="C:90S preribosome"/>
    <property type="evidence" value="ECO:0007669"/>
    <property type="project" value="InterPro"/>
</dbReference>
<dbReference type="GO" id="GO:0032040">
    <property type="term" value="C:small-subunit processome"/>
    <property type="evidence" value="ECO:0007669"/>
    <property type="project" value="TreeGrafter"/>
</dbReference>
<evidence type="ECO:0000313" key="2">
    <source>
        <dbReference type="EMBL" id="CAD8415290.1"/>
    </source>
</evidence>
<sequence length="560" mass="61403">MTSKQRPHTHDVRSLATLHDNDSNHEILVSGGVDTKLCSYQLDQFLERRPRKIFPWPTRSPVQLSSQGSGSGEGGGNTKGDNSRFLIMTRAECVDLYILPLLPTTTTATDATIDAVNVNSDGLTQIGTIRLHEEGTTDAAYNIHTSRLSPDGTWLVVGTNHGTRLFSLSLSQTIDEETICEIVHVAVPDIVQTMICSSFGFTPDNSSLVCADSVTDTLTVLALGEQVSVQHTFHDLLPAEEDDVPTTATVPISQLEFSHDGQWMAVLRNSLHSDTTSGDAIDVFNLTTMHHWWTLPKLQTAPTASTEIVTNTTRTNYSITALKFLGGSTPSTPDTTKKSIQPSLIVTCIDSSFYLFNVGPKTLSEWSQDAGIPIAPNLPPNLVSKFDYPTHIVSGLNDTVDTTDDSDALVSDGVNTSGRKFLLASHANFVAIDLDQPVPKVAPTIPVRHLRAGKRQRGDNPTPDTKQNPQPHYVPGPYSHHNKSRWIQKLKARGVTPELYTEANENADTAPNKNFTICYHYNHVLHLDLVRPNEMVVVEQPWLDVVHSLPDALARNVYGV</sequence>
<dbReference type="SUPFAM" id="SSF50969">
    <property type="entry name" value="YVTN repeat-like/Quinoprotein amine dehydrogenase"/>
    <property type="match status" value="1"/>
</dbReference>
<feature type="compositionally biased region" description="Gly residues" evidence="1">
    <location>
        <begin position="69"/>
        <end position="78"/>
    </location>
</feature>
<gene>
    <name evidence="2" type="ORF">PINE0816_LOCUS11425</name>
</gene>
<feature type="region of interest" description="Disordered" evidence="1">
    <location>
        <begin position="56"/>
        <end position="82"/>
    </location>
</feature>
<evidence type="ECO:0000256" key="1">
    <source>
        <dbReference type="SAM" id="MobiDB-lite"/>
    </source>
</evidence>